<evidence type="ECO:0000313" key="4">
    <source>
        <dbReference type="EMBL" id="QBD75341.1"/>
    </source>
</evidence>
<evidence type="ECO:0000256" key="1">
    <source>
        <dbReference type="ARBA" id="ARBA00007118"/>
    </source>
</evidence>
<dbReference type="Proteomes" id="UP000290365">
    <property type="component" value="Chromosome"/>
</dbReference>
<dbReference type="KEGG" id="kbs:EPA93_04735"/>
<dbReference type="CDD" id="cd02062">
    <property type="entry name" value="Nitro_FMN_reductase"/>
    <property type="match status" value="1"/>
</dbReference>
<dbReference type="PANTHER" id="PTHR43673">
    <property type="entry name" value="NAD(P)H NITROREDUCTASE YDGI-RELATED"/>
    <property type="match status" value="1"/>
</dbReference>
<keyword evidence="5" id="KW-1185">Reference proteome</keyword>
<comment type="similarity">
    <text evidence="1">Belongs to the nitroreductase family.</text>
</comment>
<organism evidence="4 5">
    <name type="scientific">Ktedonosporobacter rubrisoli</name>
    <dbReference type="NCBI Taxonomy" id="2509675"/>
    <lineage>
        <taxon>Bacteria</taxon>
        <taxon>Bacillati</taxon>
        <taxon>Chloroflexota</taxon>
        <taxon>Ktedonobacteria</taxon>
        <taxon>Ktedonobacterales</taxon>
        <taxon>Ktedonosporobacteraceae</taxon>
        <taxon>Ktedonosporobacter</taxon>
    </lineage>
</organism>
<proteinExistence type="inferred from homology"/>
<dbReference type="SUPFAM" id="SSF55469">
    <property type="entry name" value="FMN-dependent nitroreductase-like"/>
    <property type="match status" value="1"/>
</dbReference>
<protein>
    <submittedName>
        <fullName evidence="4">Nitroreductase</fullName>
    </submittedName>
</protein>
<dbReference type="InterPro" id="IPR000415">
    <property type="entry name" value="Nitroreductase-like"/>
</dbReference>
<gene>
    <name evidence="4" type="ORF">EPA93_04735</name>
</gene>
<name>A0A4V0YY85_KTERU</name>
<dbReference type="AlphaFoldDB" id="A0A4V0YY85"/>
<evidence type="ECO:0000313" key="5">
    <source>
        <dbReference type="Proteomes" id="UP000290365"/>
    </source>
</evidence>
<dbReference type="Pfam" id="PF00881">
    <property type="entry name" value="Nitroreductase"/>
    <property type="match status" value="1"/>
</dbReference>
<evidence type="ECO:0000256" key="2">
    <source>
        <dbReference type="ARBA" id="ARBA00023002"/>
    </source>
</evidence>
<dbReference type="InterPro" id="IPR029479">
    <property type="entry name" value="Nitroreductase"/>
</dbReference>
<accession>A0A4V0YY85</accession>
<dbReference type="RefSeq" id="WP_129885940.1">
    <property type="nucleotide sequence ID" value="NZ_CP035758.1"/>
</dbReference>
<dbReference type="Gene3D" id="3.40.109.10">
    <property type="entry name" value="NADH Oxidase"/>
    <property type="match status" value="1"/>
</dbReference>
<evidence type="ECO:0000259" key="3">
    <source>
        <dbReference type="Pfam" id="PF00881"/>
    </source>
</evidence>
<dbReference type="EMBL" id="CP035758">
    <property type="protein sequence ID" value="QBD75341.1"/>
    <property type="molecule type" value="Genomic_DNA"/>
</dbReference>
<keyword evidence="2" id="KW-0560">Oxidoreductase</keyword>
<feature type="domain" description="Nitroreductase" evidence="3">
    <location>
        <begin position="12"/>
        <end position="190"/>
    </location>
</feature>
<dbReference type="GO" id="GO:0016491">
    <property type="term" value="F:oxidoreductase activity"/>
    <property type="evidence" value="ECO:0007669"/>
    <property type="project" value="UniProtKB-KW"/>
</dbReference>
<sequence length="218" mass="24693">MKLDLSADELLRTTRAVRQRLDLSRPVEPEVIKACIELALQAPSGSNNQNWHFVVVTEADRRQQLGDLYRKGFATYCQLARTGQAVAMRGTAPREREAILKFQASSRYLLEHIHEVPVLIVPCIEDRVDGEAVVEQANAWGSILPATWSFMLAARERGLGTCLTTLHLYHEREAAQVLGLPYERIMQVALIPLAYSRGTTFRQAPRHPVEGVIHWENW</sequence>
<dbReference type="OrthoDB" id="9812105at2"/>
<dbReference type="PANTHER" id="PTHR43673:SF10">
    <property type="entry name" value="NADH DEHYDROGENASE_NAD(P)H NITROREDUCTASE XCC3605-RELATED"/>
    <property type="match status" value="1"/>
</dbReference>
<reference evidence="4 5" key="1">
    <citation type="submission" date="2019-01" db="EMBL/GenBank/DDBJ databases">
        <title>Ktedonosporobacter rubrisoli SCAWS-G2.</title>
        <authorList>
            <person name="Huang Y."/>
            <person name="Yan B."/>
        </authorList>
    </citation>
    <scope>NUCLEOTIDE SEQUENCE [LARGE SCALE GENOMIC DNA]</scope>
    <source>
        <strain evidence="4 5">SCAWS-G2</strain>
    </source>
</reference>